<dbReference type="GO" id="GO:0016616">
    <property type="term" value="F:oxidoreductase activity, acting on the CH-OH group of donors, NAD or NADP as acceptor"/>
    <property type="evidence" value="ECO:0007669"/>
    <property type="project" value="InterPro"/>
</dbReference>
<organism evidence="2 3">
    <name type="scientific">Sunxiuqinia dokdonensis</name>
    <dbReference type="NCBI Taxonomy" id="1409788"/>
    <lineage>
        <taxon>Bacteria</taxon>
        <taxon>Pseudomonadati</taxon>
        <taxon>Bacteroidota</taxon>
        <taxon>Bacteroidia</taxon>
        <taxon>Marinilabiliales</taxon>
        <taxon>Prolixibacteraceae</taxon>
        <taxon>Sunxiuqinia</taxon>
    </lineage>
</organism>
<dbReference type="PANTHER" id="PTHR48079:SF6">
    <property type="entry name" value="NAD(P)-BINDING DOMAIN-CONTAINING PROTEIN-RELATED"/>
    <property type="match status" value="1"/>
</dbReference>
<keyword evidence="3" id="KW-1185">Reference proteome</keyword>
<dbReference type="EMBL" id="LGIA01000148">
    <property type="protein sequence ID" value="KOH45167.1"/>
    <property type="molecule type" value="Genomic_DNA"/>
</dbReference>
<dbReference type="AlphaFoldDB" id="A0A0L8VAH4"/>
<dbReference type="GO" id="GO:0005737">
    <property type="term" value="C:cytoplasm"/>
    <property type="evidence" value="ECO:0007669"/>
    <property type="project" value="TreeGrafter"/>
</dbReference>
<dbReference type="InterPro" id="IPR036291">
    <property type="entry name" value="NAD(P)-bd_dom_sf"/>
</dbReference>
<dbReference type="Proteomes" id="UP000036958">
    <property type="component" value="Unassembled WGS sequence"/>
</dbReference>
<reference evidence="3" key="1">
    <citation type="submission" date="2015-07" db="EMBL/GenBank/DDBJ databases">
        <title>Genome sequencing of Sunxiuqinia dokdonensis strain SK.</title>
        <authorList>
            <person name="Ahn S."/>
            <person name="Kim B.-C."/>
        </authorList>
    </citation>
    <scope>NUCLEOTIDE SEQUENCE [LARGE SCALE GENOMIC DNA]</scope>
    <source>
        <strain evidence="3">SK</strain>
    </source>
</reference>
<dbReference type="Gene3D" id="3.40.50.720">
    <property type="entry name" value="NAD(P)-binding Rossmann-like Domain"/>
    <property type="match status" value="1"/>
</dbReference>
<dbReference type="OrthoDB" id="1490291at2"/>
<protein>
    <recommendedName>
        <fullName evidence="1">3-beta hydroxysteroid dehydrogenase/isomerase domain-containing protein</fullName>
    </recommendedName>
</protein>
<proteinExistence type="predicted"/>
<evidence type="ECO:0000259" key="1">
    <source>
        <dbReference type="Pfam" id="PF01073"/>
    </source>
</evidence>
<accession>A0A0L8VAH4</accession>
<dbReference type="InterPro" id="IPR051783">
    <property type="entry name" value="NAD(P)-dependent_oxidoreduct"/>
</dbReference>
<evidence type="ECO:0000313" key="3">
    <source>
        <dbReference type="Proteomes" id="UP000036958"/>
    </source>
</evidence>
<dbReference type="GO" id="GO:0006694">
    <property type="term" value="P:steroid biosynthetic process"/>
    <property type="evidence" value="ECO:0007669"/>
    <property type="project" value="InterPro"/>
</dbReference>
<gene>
    <name evidence="2" type="ORF">NC99_20290</name>
</gene>
<sequence length="321" mass="35557">MKCFVTGGSGFVGSNLITMLLDEGMEVLAMARSEKSAQTIRNLGAKPVSVDMAEPEHLAKELEGCSVIFHLASATDFTKGYDYAYEINVAGTEKLVEAAKKAKVPRFVYISTAAIILRGKPVYNADENLTYSELPKGNYCKTKSLAEEIVLRNNSPEFEVIIVRPPLVWGNGSAVKYMVEACKENKLSWFNQGNYKVPVSHVKNLCHGILLAFKNGKAGEMYYIADKEHVVFRDFLTDVLATQDLEPPKKNMNRGLALLIAHSISAFWKLSGKKGAPAFSAEIIHMQGTEYTISDRKARKELGYEDILSYQEGLEELKVGI</sequence>
<dbReference type="PANTHER" id="PTHR48079">
    <property type="entry name" value="PROTEIN YEEZ"/>
    <property type="match status" value="1"/>
</dbReference>
<dbReference type="InterPro" id="IPR002225">
    <property type="entry name" value="3Beta_OHSteriod_DH/Estase"/>
</dbReference>
<evidence type="ECO:0000313" key="2">
    <source>
        <dbReference type="EMBL" id="KOH45167.1"/>
    </source>
</evidence>
<name>A0A0L8VAH4_9BACT</name>
<dbReference type="Pfam" id="PF01073">
    <property type="entry name" value="3Beta_HSD"/>
    <property type="match status" value="1"/>
</dbReference>
<dbReference type="SUPFAM" id="SSF51735">
    <property type="entry name" value="NAD(P)-binding Rossmann-fold domains"/>
    <property type="match status" value="1"/>
</dbReference>
<comment type="caution">
    <text evidence="2">The sequence shown here is derived from an EMBL/GenBank/DDBJ whole genome shotgun (WGS) entry which is preliminary data.</text>
</comment>
<dbReference type="GO" id="GO:0004029">
    <property type="term" value="F:aldehyde dehydrogenase (NAD+) activity"/>
    <property type="evidence" value="ECO:0007669"/>
    <property type="project" value="TreeGrafter"/>
</dbReference>
<dbReference type="RefSeq" id="WP_053182725.1">
    <property type="nucleotide sequence ID" value="NZ_LGIA01000148.1"/>
</dbReference>
<dbReference type="STRING" id="1409788.NC99_20290"/>
<feature type="domain" description="3-beta hydroxysteroid dehydrogenase/isomerase" evidence="1">
    <location>
        <begin position="5"/>
        <end position="249"/>
    </location>
</feature>